<reference evidence="1 2" key="1">
    <citation type="journal article" date="2019" name="Mol. Biol. Evol.">
        <title>Blast fungal genomes show frequent chromosomal changes, gene gains and losses, and effector gene turnover.</title>
        <authorList>
            <person name="Gomez Luciano L.B."/>
            <person name="Jason Tsai I."/>
            <person name="Chuma I."/>
            <person name="Tosa Y."/>
            <person name="Chen Y.H."/>
            <person name="Li J.Y."/>
            <person name="Li M.Y."/>
            <person name="Jade Lu M.Y."/>
            <person name="Nakayashiki H."/>
            <person name="Li W.H."/>
        </authorList>
    </citation>
    <scope>NUCLEOTIDE SEQUENCE [LARGE SCALE GENOMIC DNA]</scope>
    <source>
        <strain evidence="1">MZ5-1-6</strain>
    </source>
</reference>
<proteinExistence type="predicted"/>
<evidence type="ECO:0000313" key="1">
    <source>
        <dbReference type="EMBL" id="QBZ57273.1"/>
    </source>
</evidence>
<evidence type="ECO:0000313" key="2">
    <source>
        <dbReference type="Proteomes" id="UP000294847"/>
    </source>
</evidence>
<name>A0A4P7N4G7_PYROR</name>
<gene>
    <name evidence="1" type="ORF">PoMZ_02197</name>
</gene>
<dbReference type="AlphaFoldDB" id="A0A4P7N4G7"/>
<accession>A0A4P7N4G7</accession>
<protein>
    <submittedName>
        <fullName evidence="1">Uncharacterized protein</fullName>
    </submittedName>
</protein>
<dbReference type="Proteomes" id="UP000294847">
    <property type="component" value="Chromosome 2"/>
</dbReference>
<organism evidence="1 2">
    <name type="scientific">Pyricularia oryzae</name>
    <name type="common">Rice blast fungus</name>
    <name type="synonym">Magnaporthe oryzae</name>
    <dbReference type="NCBI Taxonomy" id="318829"/>
    <lineage>
        <taxon>Eukaryota</taxon>
        <taxon>Fungi</taxon>
        <taxon>Dikarya</taxon>
        <taxon>Ascomycota</taxon>
        <taxon>Pezizomycotina</taxon>
        <taxon>Sordariomycetes</taxon>
        <taxon>Sordariomycetidae</taxon>
        <taxon>Magnaporthales</taxon>
        <taxon>Pyriculariaceae</taxon>
        <taxon>Pyricularia</taxon>
    </lineage>
</organism>
<dbReference type="EMBL" id="CP034205">
    <property type="protein sequence ID" value="QBZ57273.1"/>
    <property type="molecule type" value="Genomic_DNA"/>
</dbReference>
<sequence>MVGYTVPPVAVARLPVALPGRLYGKVEALGRAPSMMLIDPWWLAEYQAQVISVRCSHHRVLNHAGDKEGGRSAGFAKDAVMMISAKLHK</sequence>